<proteinExistence type="predicted"/>
<dbReference type="Proteomes" id="UP000291142">
    <property type="component" value="Unassembled WGS sequence"/>
</dbReference>
<reference evidence="1 2" key="1">
    <citation type="submission" date="2019-02" db="EMBL/GenBank/DDBJ databases">
        <title>Hyunsoonleella sp., isolated from marine sediment.</title>
        <authorList>
            <person name="Liu B.-T."/>
        </authorList>
    </citation>
    <scope>NUCLEOTIDE SEQUENCE [LARGE SCALE GENOMIC DNA]</scope>
    <source>
        <strain evidence="1 2">T58</strain>
    </source>
</reference>
<organism evidence="1 2">
    <name type="scientific">Hyunsoonleella flava</name>
    <dbReference type="NCBI Taxonomy" id="2527939"/>
    <lineage>
        <taxon>Bacteria</taxon>
        <taxon>Pseudomonadati</taxon>
        <taxon>Bacteroidota</taxon>
        <taxon>Flavobacteriia</taxon>
        <taxon>Flavobacteriales</taxon>
        <taxon>Flavobacteriaceae</taxon>
    </lineage>
</organism>
<evidence type="ECO:0000313" key="2">
    <source>
        <dbReference type="Proteomes" id="UP000291142"/>
    </source>
</evidence>
<sequence length="141" mass="16630">MDLKNEYQLLKKKEDLFKNTPKKLSLLKQKQKYYDSVLNEHQIKGGSIQNNLLQVLTSFSKTSNLKVVGFLEPHVTDNEDISVKVYRFTVQGNYNDILKLVHHFEQNTKFGEVINLHLEKQTDFRKRKKYLQAKVLLRSYG</sequence>
<dbReference type="OrthoDB" id="1343945at2"/>
<accession>A0A4Q9FK74</accession>
<comment type="caution">
    <text evidence="1">The sequence shown here is derived from an EMBL/GenBank/DDBJ whole genome shotgun (WGS) entry which is preliminary data.</text>
</comment>
<gene>
    <name evidence="1" type="ORF">EYD45_07585</name>
</gene>
<name>A0A4Q9FK74_9FLAO</name>
<evidence type="ECO:0000313" key="1">
    <source>
        <dbReference type="EMBL" id="TBN04469.1"/>
    </source>
</evidence>
<dbReference type="AlphaFoldDB" id="A0A4Q9FK74"/>
<keyword evidence="2" id="KW-1185">Reference proteome</keyword>
<dbReference type="EMBL" id="SIRT01000004">
    <property type="protein sequence ID" value="TBN04469.1"/>
    <property type="molecule type" value="Genomic_DNA"/>
</dbReference>
<protein>
    <submittedName>
        <fullName evidence="1">Uncharacterized protein</fullName>
    </submittedName>
</protein>